<comment type="caution">
    <text evidence="1">The sequence shown here is derived from an EMBL/GenBank/DDBJ whole genome shotgun (WGS) entry which is preliminary data.</text>
</comment>
<name>A0A1V9H8X3_9XANT</name>
<evidence type="ECO:0000313" key="1">
    <source>
        <dbReference type="EMBL" id="OQP79339.1"/>
    </source>
</evidence>
<dbReference type="Proteomes" id="UP000050546">
    <property type="component" value="Unassembled WGS sequence"/>
</dbReference>
<reference evidence="1 2" key="2">
    <citation type="journal article" date="2017" name="Plant Pathol.">
        <title>Pathogenicity and virulence gene content of Xanthomonas strains infecting Araceae, formerly known as Xanthomonas axonopodis pv. dieffenbachiae.</title>
        <authorList>
            <person name="Constantin E.C."/>
            <person name="Haegeman A."/>
            <person name="Van Vaerenbergh J."/>
            <person name="Baeyen S."/>
            <person name="Van Malderghem C."/>
            <person name="Maes M."/>
            <person name="Cottyn B."/>
        </authorList>
    </citation>
    <scope>NUCLEOTIDE SEQUENCE [LARGE SCALE GENOMIC DNA]</scope>
    <source>
        <strain evidence="1 2">LMG 25940</strain>
    </source>
</reference>
<reference evidence="1 2" key="1">
    <citation type="journal article" date="2016" name="Plant Pathol.">
        <title>Genetic characterization of strains named as Xanthomonas axonopodis pv. dieffenbachiae leads to a taxonomic revision of the X. axonopodis species complex.</title>
        <authorList>
            <person name="Constantin E.C."/>
            <person name="Cleenwerck I."/>
            <person name="Maes M."/>
            <person name="Baeyen S."/>
            <person name="Van Malderghem C."/>
            <person name="De Vos P."/>
            <person name="Cottyn B."/>
        </authorList>
    </citation>
    <scope>NUCLEOTIDE SEQUENCE [LARGE SCALE GENOMIC DNA]</scope>
    <source>
        <strain evidence="1 2">LMG 25940</strain>
    </source>
</reference>
<evidence type="ECO:0000313" key="2">
    <source>
        <dbReference type="Proteomes" id="UP000050546"/>
    </source>
</evidence>
<dbReference type="EMBL" id="JPYI02000069">
    <property type="protein sequence ID" value="OQP79339.1"/>
    <property type="molecule type" value="Genomic_DNA"/>
</dbReference>
<protein>
    <submittedName>
        <fullName evidence="1">Uncharacterized protein</fullName>
    </submittedName>
</protein>
<dbReference type="STRING" id="1437877.GCA_001564415_00745"/>
<dbReference type="AlphaFoldDB" id="A0A1V9H8X3"/>
<organism evidence="1 2">
    <name type="scientific">Xanthomonas phaseoli pv. dieffenbachiae</name>
    <dbReference type="NCBI Taxonomy" id="92828"/>
    <lineage>
        <taxon>Bacteria</taxon>
        <taxon>Pseudomonadati</taxon>
        <taxon>Pseudomonadota</taxon>
        <taxon>Gammaproteobacteria</taxon>
        <taxon>Lysobacterales</taxon>
        <taxon>Lysobacteraceae</taxon>
        <taxon>Xanthomonas</taxon>
    </lineage>
</organism>
<gene>
    <name evidence="1" type="ORF">IM53_010200</name>
</gene>
<proteinExistence type="predicted"/>
<accession>A0A1V9H8X3</accession>
<sequence length="74" mass="8029">MRTEALAPMDGGCASRVCLRNAITARSGLQAGNTAAAASQVQKRQRQPCWLPLEVRMHSAVNQCAPKRQFNSSM</sequence>